<evidence type="ECO:0000256" key="8">
    <source>
        <dbReference type="ARBA" id="ARBA00023239"/>
    </source>
</evidence>
<dbReference type="InterPro" id="IPR001148">
    <property type="entry name" value="CA_dom"/>
</dbReference>
<dbReference type="InterPro" id="IPR018338">
    <property type="entry name" value="Carbonic_anhydrase_a-class_CS"/>
</dbReference>
<dbReference type="SUPFAM" id="SSF51069">
    <property type="entry name" value="Carbonic anhydrase"/>
    <property type="match status" value="1"/>
</dbReference>
<dbReference type="EMBL" id="CP032695">
    <property type="protein sequence ID" value="AYG63083.1"/>
    <property type="molecule type" value="Genomic_DNA"/>
</dbReference>
<evidence type="ECO:0000256" key="4">
    <source>
        <dbReference type="ARBA" id="ARBA00012925"/>
    </source>
</evidence>
<name>A0A387FXH5_9HYPH</name>
<dbReference type="GO" id="GO:0004089">
    <property type="term" value="F:carbonate dehydratase activity"/>
    <property type="evidence" value="ECO:0007669"/>
    <property type="project" value="UniProtKB-UniRule"/>
</dbReference>
<comment type="cofactor">
    <cofactor evidence="1 10">
        <name>Zn(2+)</name>
        <dbReference type="ChEBI" id="CHEBI:29105"/>
    </cofactor>
</comment>
<feature type="domain" description="Alpha-carbonic anhydrase" evidence="11">
    <location>
        <begin position="32"/>
        <end position="254"/>
    </location>
</feature>
<proteinExistence type="inferred from homology"/>
<keyword evidence="7 10" id="KW-0862">Zinc</keyword>
<evidence type="ECO:0000313" key="12">
    <source>
        <dbReference type="EMBL" id="AYG63083.1"/>
    </source>
</evidence>
<evidence type="ECO:0000256" key="3">
    <source>
        <dbReference type="ARBA" id="ARBA00010718"/>
    </source>
</evidence>
<keyword evidence="8 10" id="KW-0456">Lyase</keyword>
<feature type="signal peptide" evidence="10">
    <location>
        <begin position="1"/>
        <end position="29"/>
    </location>
</feature>
<dbReference type="Pfam" id="PF00194">
    <property type="entry name" value="Carb_anhydrase"/>
    <property type="match status" value="1"/>
</dbReference>
<evidence type="ECO:0000256" key="5">
    <source>
        <dbReference type="ARBA" id="ARBA00014628"/>
    </source>
</evidence>
<dbReference type="PROSITE" id="PS51144">
    <property type="entry name" value="ALPHA_CA_2"/>
    <property type="match status" value="1"/>
</dbReference>
<evidence type="ECO:0000256" key="7">
    <source>
        <dbReference type="ARBA" id="ARBA00022833"/>
    </source>
</evidence>
<dbReference type="InterPro" id="IPR023561">
    <property type="entry name" value="Carbonic_anhydrase_a-class"/>
</dbReference>
<evidence type="ECO:0000313" key="13">
    <source>
        <dbReference type="Proteomes" id="UP000282195"/>
    </source>
</evidence>
<evidence type="ECO:0000259" key="11">
    <source>
        <dbReference type="PROSITE" id="PS51144"/>
    </source>
</evidence>
<evidence type="ECO:0000256" key="6">
    <source>
        <dbReference type="ARBA" id="ARBA00022723"/>
    </source>
</evidence>
<accession>A0A387FXH5</accession>
<dbReference type="RefSeq" id="WP_120707991.1">
    <property type="nucleotide sequence ID" value="NZ_CP032695.1"/>
</dbReference>
<reference evidence="12 13" key="1">
    <citation type="submission" date="2018-10" db="EMBL/GenBank/DDBJ databases">
        <title>Rhizobium etli, R. leguminosarum and a new Rhizobium genospecies from Phaseolus dumosus.</title>
        <authorList>
            <person name="Ramirez-Puebla S.T."/>
            <person name="Rogel-Hernandez M.A."/>
            <person name="Guerrero G."/>
            <person name="Ormeno-Orrillo E."/>
            <person name="Martinez-Romero J.C."/>
            <person name="Negrete-Yankelevich S."/>
            <person name="Martinez-Romero E."/>
        </authorList>
    </citation>
    <scope>NUCLEOTIDE SEQUENCE [LARGE SCALE GENOMIC DNA]</scope>
    <source>
        <strain evidence="12 13">CCGE525</strain>
        <plasmid evidence="13">prccge525c</plasmid>
    </source>
</reference>
<gene>
    <name evidence="12" type="ORF">CCGE525_30760</name>
</gene>
<dbReference type="InterPro" id="IPR041891">
    <property type="entry name" value="Alpha_CA_prokaryot-like"/>
</dbReference>
<dbReference type="EC" id="4.2.1.1" evidence="4 10"/>
<evidence type="ECO:0000256" key="1">
    <source>
        <dbReference type="ARBA" id="ARBA00001947"/>
    </source>
</evidence>
<keyword evidence="12" id="KW-0614">Plasmid</keyword>
<evidence type="ECO:0000256" key="9">
    <source>
        <dbReference type="ARBA" id="ARBA00048348"/>
    </source>
</evidence>
<geneLocation type="plasmid" evidence="13">
    <name>prccge525c</name>
</geneLocation>
<comment type="catalytic activity">
    <reaction evidence="9 10">
        <text>hydrogencarbonate + H(+) = CO2 + H2O</text>
        <dbReference type="Rhea" id="RHEA:10748"/>
        <dbReference type="ChEBI" id="CHEBI:15377"/>
        <dbReference type="ChEBI" id="CHEBI:15378"/>
        <dbReference type="ChEBI" id="CHEBI:16526"/>
        <dbReference type="ChEBI" id="CHEBI:17544"/>
        <dbReference type="EC" id="4.2.1.1"/>
    </reaction>
</comment>
<dbReference type="CDD" id="cd03124">
    <property type="entry name" value="alpha_CA_prokaryotic_like"/>
    <property type="match status" value="1"/>
</dbReference>
<dbReference type="InterPro" id="IPR036398">
    <property type="entry name" value="CA_dom_sf"/>
</dbReference>
<dbReference type="GO" id="GO:0008270">
    <property type="term" value="F:zinc ion binding"/>
    <property type="evidence" value="ECO:0007669"/>
    <property type="project" value="UniProtKB-UniRule"/>
</dbReference>
<dbReference type="PROSITE" id="PS51257">
    <property type="entry name" value="PROKAR_LIPOPROTEIN"/>
    <property type="match status" value="1"/>
</dbReference>
<organism evidence="12 13">
    <name type="scientific">Rhizobium jaguaris</name>
    <dbReference type="NCBI Taxonomy" id="1312183"/>
    <lineage>
        <taxon>Bacteria</taxon>
        <taxon>Pseudomonadati</taxon>
        <taxon>Pseudomonadota</taxon>
        <taxon>Alphaproteobacteria</taxon>
        <taxon>Hyphomicrobiales</taxon>
        <taxon>Rhizobiaceae</taxon>
        <taxon>Rhizobium/Agrobacterium group</taxon>
        <taxon>Rhizobium</taxon>
    </lineage>
</organism>
<comment type="similarity">
    <text evidence="3 10">Belongs to the alpha-carbonic anhydrase family.</text>
</comment>
<dbReference type="KEGG" id="rjg:CCGE525_30760"/>
<protein>
    <recommendedName>
        <fullName evidence="5 10">Carbonic anhydrase</fullName>
        <ecNumber evidence="4 10">4.2.1.1</ecNumber>
    </recommendedName>
</protein>
<sequence>MRRREFIAGLGCTPAVAAFSSICACNAFAADTHWSYEGHGGPNEWAELDAANAACSVGTQQSPINIVDPIRATLPPLGINWSKRADAIVNNGHTIQVNVANGSRLIAPGGEYKLVQFHFHHPSEHQINGKTYPMEVHFVHANAAGALAVVGVLIENGRANAVFDKIVSTMPVTEGAPVKIDAAINPNGLLPPKLTYYRYSGSLTTPPCSEDVDWLLLTHPIQASADSVAAFAKLYQDDARPVQKSNRRFVLRSG</sequence>
<dbReference type="PROSITE" id="PS00162">
    <property type="entry name" value="ALPHA_CA_1"/>
    <property type="match status" value="1"/>
</dbReference>
<evidence type="ECO:0000256" key="2">
    <source>
        <dbReference type="ARBA" id="ARBA00002904"/>
    </source>
</evidence>
<feature type="chain" id="PRO_5025083757" description="Carbonic anhydrase" evidence="10">
    <location>
        <begin position="30"/>
        <end position="254"/>
    </location>
</feature>
<keyword evidence="10" id="KW-0732">Signal</keyword>
<dbReference type="Gene3D" id="3.10.200.10">
    <property type="entry name" value="Alpha carbonic anhydrase"/>
    <property type="match status" value="1"/>
</dbReference>
<evidence type="ECO:0000256" key="10">
    <source>
        <dbReference type="RuleBase" id="RU367011"/>
    </source>
</evidence>
<dbReference type="PANTHER" id="PTHR18952">
    <property type="entry name" value="CARBONIC ANHYDRASE"/>
    <property type="match status" value="1"/>
</dbReference>
<dbReference type="OrthoDB" id="5327615at2"/>
<dbReference type="Proteomes" id="UP000282195">
    <property type="component" value="Plasmid pRCCGE525c"/>
</dbReference>
<keyword evidence="6 10" id="KW-0479">Metal-binding</keyword>
<dbReference type="AlphaFoldDB" id="A0A387FXH5"/>
<dbReference type="PANTHER" id="PTHR18952:SF265">
    <property type="entry name" value="CARBONIC ANHYDRASE"/>
    <property type="match status" value="1"/>
</dbReference>
<dbReference type="SMART" id="SM01057">
    <property type="entry name" value="Carb_anhydrase"/>
    <property type="match status" value="1"/>
</dbReference>
<keyword evidence="13" id="KW-1185">Reference proteome</keyword>
<comment type="function">
    <text evidence="2 10">Reversible hydration of carbon dioxide.</text>
</comment>